<dbReference type="EMBL" id="MDYX01000041">
    <property type="protein sequence ID" value="KAF9630676.1"/>
    <property type="molecule type" value="Genomic_DNA"/>
</dbReference>
<reference evidence="2" key="1">
    <citation type="submission" date="2016-08" db="EMBL/GenBank/DDBJ databases">
        <authorList>
            <person name="Yan J."/>
        </authorList>
    </citation>
    <scope>NUCLEOTIDE SEQUENCE</scope>
    <source>
        <strain evidence="2">CSS-01s</strain>
    </source>
</reference>
<keyword evidence="1" id="KW-0732">Signal</keyword>
<name>A0A8H7IS17_9PEZI</name>
<organism evidence="2 3">
    <name type="scientific">Lasiodiplodia theobromae</name>
    <dbReference type="NCBI Taxonomy" id="45133"/>
    <lineage>
        <taxon>Eukaryota</taxon>
        <taxon>Fungi</taxon>
        <taxon>Dikarya</taxon>
        <taxon>Ascomycota</taxon>
        <taxon>Pezizomycotina</taxon>
        <taxon>Dothideomycetes</taxon>
        <taxon>Dothideomycetes incertae sedis</taxon>
        <taxon>Botryosphaeriales</taxon>
        <taxon>Botryosphaeriaceae</taxon>
        <taxon>Lasiodiplodia</taxon>
    </lineage>
</organism>
<feature type="chain" id="PRO_5034210278" evidence="1">
    <location>
        <begin position="17"/>
        <end position="220"/>
    </location>
</feature>
<accession>A0A8H7IS17</accession>
<comment type="caution">
    <text evidence="2">The sequence shown here is derived from an EMBL/GenBank/DDBJ whole genome shotgun (WGS) entry which is preliminary data.</text>
</comment>
<evidence type="ECO:0000256" key="1">
    <source>
        <dbReference type="SAM" id="SignalP"/>
    </source>
</evidence>
<dbReference type="AlphaFoldDB" id="A0A8H7IS17"/>
<reference evidence="2" key="2">
    <citation type="journal article" date="2018" name="DNA Res.">
        <title>Comparative genome and transcriptome analyses reveal adaptations to opportunistic infections in woody plant degrading pathogens of Botryosphaeriaceae.</title>
        <authorList>
            <person name="Yan J.Y."/>
            <person name="Zhao W.S."/>
            <person name="Chen Z."/>
            <person name="Xing Q.K."/>
            <person name="Zhang W."/>
            <person name="Chethana K.W.T."/>
            <person name="Xue M.F."/>
            <person name="Xu J.P."/>
            <person name="Phillips A.J.L."/>
            <person name="Wang Y."/>
            <person name="Liu J.H."/>
            <person name="Liu M."/>
            <person name="Zhou Y."/>
            <person name="Jayawardena R.S."/>
            <person name="Manawasinghe I.S."/>
            <person name="Huang J.B."/>
            <person name="Qiao G.H."/>
            <person name="Fu C.Y."/>
            <person name="Guo F.F."/>
            <person name="Dissanayake A.J."/>
            <person name="Peng Y.L."/>
            <person name="Hyde K.D."/>
            <person name="Li X.H."/>
        </authorList>
    </citation>
    <scope>NUCLEOTIDE SEQUENCE</scope>
    <source>
        <strain evidence="2">CSS-01s</strain>
    </source>
</reference>
<feature type="signal peptide" evidence="1">
    <location>
        <begin position="1"/>
        <end position="16"/>
    </location>
</feature>
<proteinExistence type="predicted"/>
<evidence type="ECO:0000313" key="3">
    <source>
        <dbReference type="Proteomes" id="UP000627934"/>
    </source>
</evidence>
<dbReference type="Proteomes" id="UP000627934">
    <property type="component" value="Unassembled WGS sequence"/>
</dbReference>
<gene>
    <name evidence="2" type="ORF">BFW01_g1238</name>
</gene>
<protein>
    <submittedName>
        <fullName evidence="2">Uncharacterized protein</fullName>
    </submittedName>
</protein>
<evidence type="ECO:0000313" key="2">
    <source>
        <dbReference type="EMBL" id="KAF9630676.1"/>
    </source>
</evidence>
<sequence length="220" mass="23087">MLSGLLLQIACAYSSAFLTTGLSITSPFSPPSASSVTSFTNPHSLASSAPTRLAVNAISIARCLPTVLANRGKLPSIATTPLSASGKLNTADLAATTRSRFATTSIPPPNARPFTAPTTGFFPWRRLSAAKPEGGNMVLYGDGKGCLAARAALRAFHSLRSAPAQKARPAPVTMAQRRVGSASYQVKSASSSWLPVLSMQLRVRGRLKVTRRMEGVGKDM</sequence>